<accession>A0ABS4LFY4</accession>
<protein>
    <submittedName>
        <fullName evidence="1">Uncharacterized protein</fullName>
    </submittedName>
</protein>
<name>A0ABS4LFY4_STRAV</name>
<evidence type="ECO:0000313" key="2">
    <source>
        <dbReference type="Proteomes" id="UP001519310"/>
    </source>
</evidence>
<dbReference type="EMBL" id="JAGGLQ010000020">
    <property type="protein sequence ID" value="MBP2041015.1"/>
    <property type="molecule type" value="Genomic_DNA"/>
</dbReference>
<reference evidence="1 2" key="1">
    <citation type="submission" date="2021-03" db="EMBL/GenBank/DDBJ databases">
        <title>Genomic Encyclopedia of Type Strains, Phase IV (KMG-IV): sequencing the most valuable type-strain genomes for metagenomic binning, comparative biology and taxonomic classification.</title>
        <authorList>
            <person name="Goeker M."/>
        </authorList>
    </citation>
    <scope>NUCLEOTIDE SEQUENCE [LARGE SCALE GENOMIC DNA]</scope>
    <source>
        <strain evidence="1 2">DSM 40526</strain>
    </source>
</reference>
<keyword evidence="2" id="KW-1185">Reference proteome</keyword>
<organism evidence="1 2">
    <name type="scientific">Streptomyces avidinii</name>
    <dbReference type="NCBI Taxonomy" id="1895"/>
    <lineage>
        <taxon>Bacteria</taxon>
        <taxon>Bacillati</taxon>
        <taxon>Actinomycetota</taxon>
        <taxon>Actinomycetes</taxon>
        <taxon>Kitasatosporales</taxon>
        <taxon>Streptomycetaceae</taxon>
        <taxon>Streptomyces</taxon>
    </lineage>
</organism>
<proteinExistence type="predicted"/>
<dbReference type="RefSeq" id="WP_189969296.1">
    <property type="nucleotide sequence ID" value="NZ_BMVL01000006.1"/>
</dbReference>
<evidence type="ECO:0000313" key="1">
    <source>
        <dbReference type="EMBL" id="MBP2041015.1"/>
    </source>
</evidence>
<comment type="caution">
    <text evidence="1">The sequence shown here is derived from an EMBL/GenBank/DDBJ whole genome shotgun (WGS) entry which is preliminary data.</text>
</comment>
<dbReference type="Proteomes" id="UP001519310">
    <property type="component" value="Unassembled WGS sequence"/>
</dbReference>
<gene>
    <name evidence="1" type="ORF">J2Z77_006872</name>
</gene>
<sequence length="276" mass="30152">MGKPGLFKRPELPEGSLKALNDALHTLHLWAGRPSLSVMLQAMDASTRASRSTLHAAFTSPVLPSRDVLDSLVEVLGARARRTTPEEQIDRFDALWQAAAVDEIAELVADVPSLPVELQESVAEAVRGGLEYWKLPGMLPEELIVPTQPTVRPEHGSESRDLRNHLWASSPDTVADVLVLLRNIRASEQDEPRTGGELVLAKLMLDQGLLKDFSGIMENFRDQRESLATIRLDPSAVGGAETVDQDDQALHAYHVSPWERDVMPPGQAGHGGHPLA</sequence>